<comment type="caution">
    <text evidence="5">The sequence shown here is derived from an EMBL/GenBank/DDBJ whole genome shotgun (WGS) entry which is preliminary data.</text>
</comment>
<evidence type="ECO:0000259" key="3">
    <source>
        <dbReference type="Pfam" id="PF03033"/>
    </source>
</evidence>
<name>A0A2R5GNE0_9STRA</name>
<dbReference type="SUPFAM" id="SSF53756">
    <property type="entry name" value="UDP-Glycosyltransferase/glycogen phosphorylase"/>
    <property type="match status" value="1"/>
</dbReference>
<proteinExistence type="predicted"/>
<keyword evidence="2" id="KW-0812">Transmembrane</keyword>
<dbReference type="Gene3D" id="3.40.50.2000">
    <property type="entry name" value="Glycogen Phosphorylase B"/>
    <property type="match status" value="2"/>
</dbReference>
<protein>
    <submittedName>
        <fullName evidence="5">Sterol 3-beta-glucosyltransferase</fullName>
    </submittedName>
</protein>
<dbReference type="CDD" id="cd03784">
    <property type="entry name" value="GT1_Gtf-like"/>
    <property type="match status" value="1"/>
</dbReference>
<dbReference type="Proteomes" id="UP000241890">
    <property type="component" value="Unassembled WGS sequence"/>
</dbReference>
<sequence>MSKDKANANANAGGTWLGGASWATPSLHQLWQTLVPTLGALVLVLLLAYLLYRRLSRRNRGRFVVVAVPAADGKKRERLRLPVQRWVRIGHYDPSASALLLSYGTRGDVEPLIAFADRLQRIGLKPRLCAPTCFRDLVEGADVPFESIGVDEVDQPPEVFAQENGSIADVLGVLAKVYPQLAEGCLRAAERERVSVIVCTALTRSIAMHVAEKLRVPCLCVHFVASDVPTRAFPPCEYMGISRRALRTLPSSVHGLFNKALYSWRGLQIVRAAVSTGLAAADGHFRTKVADLRAADALQSLTDVTAQPAFHAYAERVQPRPADWPSNAMVCGFWRRAQTQDSVPEALASFMRAQPRDRLVIVTFGSMQIPDELREAVVQAALAESCSVVVCAPREPGQDVTIENKGPKLLYVRTSIPYDVVFPRCACVVHHGGAGTSASALYAGTPSLVIPILRWSDQPYWASRLDAIGCGVHVPRNSLATDEALRRGIRRSLQSHVHARAQAVRKRLKASLDGASIAAAILKQYCEELS</sequence>
<dbReference type="InterPro" id="IPR004276">
    <property type="entry name" value="GlycoTrans_28_N"/>
</dbReference>
<organism evidence="5 6">
    <name type="scientific">Hondaea fermentalgiana</name>
    <dbReference type="NCBI Taxonomy" id="2315210"/>
    <lineage>
        <taxon>Eukaryota</taxon>
        <taxon>Sar</taxon>
        <taxon>Stramenopiles</taxon>
        <taxon>Bigyra</taxon>
        <taxon>Labyrinthulomycetes</taxon>
        <taxon>Thraustochytrida</taxon>
        <taxon>Thraustochytriidae</taxon>
        <taxon>Hondaea</taxon>
    </lineage>
</organism>
<feature type="transmembrane region" description="Helical" evidence="2">
    <location>
        <begin position="30"/>
        <end position="52"/>
    </location>
</feature>
<dbReference type="GO" id="GO:0005975">
    <property type="term" value="P:carbohydrate metabolic process"/>
    <property type="evidence" value="ECO:0007669"/>
    <property type="project" value="InterPro"/>
</dbReference>
<evidence type="ECO:0000259" key="4">
    <source>
        <dbReference type="Pfam" id="PF06722"/>
    </source>
</evidence>
<dbReference type="InterPro" id="IPR010610">
    <property type="entry name" value="EryCIII-like_C"/>
</dbReference>
<evidence type="ECO:0000313" key="5">
    <source>
        <dbReference type="EMBL" id="GBG29821.1"/>
    </source>
</evidence>
<dbReference type="InterPro" id="IPR002213">
    <property type="entry name" value="UDP_glucos_trans"/>
</dbReference>
<dbReference type="PANTHER" id="PTHR48050">
    <property type="entry name" value="STEROL 3-BETA-GLUCOSYLTRANSFERASE"/>
    <property type="match status" value="1"/>
</dbReference>
<dbReference type="OrthoDB" id="5835829at2759"/>
<dbReference type="Pfam" id="PF03033">
    <property type="entry name" value="Glyco_transf_28"/>
    <property type="match status" value="1"/>
</dbReference>
<keyword evidence="2" id="KW-1133">Transmembrane helix</keyword>
<evidence type="ECO:0000256" key="2">
    <source>
        <dbReference type="SAM" id="Phobius"/>
    </source>
</evidence>
<dbReference type="EMBL" id="BEYU01000067">
    <property type="protein sequence ID" value="GBG29821.1"/>
    <property type="molecule type" value="Genomic_DNA"/>
</dbReference>
<accession>A0A2R5GNE0</accession>
<keyword evidence="2" id="KW-0472">Membrane</keyword>
<dbReference type="Pfam" id="PF06722">
    <property type="entry name" value="EryCIII-like_C"/>
    <property type="match status" value="1"/>
</dbReference>
<feature type="domain" description="Glycosyltransferase family 28 N-terminal" evidence="3">
    <location>
        <begin position="100"/>
        <end position="232"/>
    </location>
</feature>
<dbReference type="AlphaFoldDB" id="A0A2R5GNE0"/>
<gene>
    <name evidence="5" type="ORF">FCC1311_060412</name>
</gene>
<reference evidence="5 6" key="1">
    <citation type="submission" date="2017-12" db="EMBL/GenBank/DDBJ databases">
        <title>Sequencing, de novo assembly and annotation of complete genome of a new Thraustochytrid species, strain FCC1311.</title>
        <authorList>
            <person name="Sedici K."/>
            <person name="Godart F."/>
            <person name="Aiese Cigliano R."/>
            <person name="Sanseverino W."/>
            <person name="Barakat M."/>
            <person name="Ortet P."/>
            <person name="Marechal E."/>
            <person name="Cagnac O."/>
            <person name="Amato A."/>
        </authorList>
    </citation>
    <scope>NUCLEOTIDE SEQUENCE [LARGE SCALE GENOMIC DNA]</scope>
</reference>
<dbReference type="PANTHER" id="PTHR48050:SF13">
    <property type="entry name" value="STEROL 3-BETA-GLUCOSYLTRANSFERASE UGT80A2"/>
    <property type="match status" value="1"/>
</dbReference>
<dbReference type="GO" id="GO:0016906">
    <property type="term" value="F:sterol 3-beta-glucosyltransferase activity"/>
    <property type="evidence" value="ECO:0007669"/>
    <property type="project" value="UniProtKB-ARBA"/>
</dbReference>
<keyword evidence="6" id="KW-1185">Reference proteome</keyword>
<evidence type="ECO:0000256" key="1">
    <source>
        <dbReference type="ARBA" id="ARBA00022679"/>
    </source>
</evidence>
<dbReference type="InterPro" id="IPR050426">
    <property type="entry name" value="Glycosyltransferase_28"/>
</dbReference>
<evidence type="ECO:0000313" key="6">
    <source>
        <dbReference type="Proteomes" id="UP000241890"/>
    </source>
</evidence>
<keyword evidence="1 5" id="KW-0808">Transferase</keyword>
<dbReference type="InParanoid" id="A0A2R5GNE0"/>
<feature type="domain" description="Erythromycin biosynthesis protein CIII-like C-terminal" evidence="4">
    <location>
        <begin position="414"/>
        <end position="503"/>
    </location>
</feature>